<dbReference type="GO" id="GO:0005543">
    <property type="term" value="F:phospholipid binding"/>
    <property type="evidence" value="ECO:0007669"/>
    <property type="project" value="TreeGrafter"/>
</dbReference>
<keyword evidence="6" id="KW-0964">Secreted</keyword>
<keyword evidence="7" id="KW-0272">Extracellular matrix</keyword>
<evidence type="ECO:0000256" key="9">
    <source>
        <dbReference type="ARBA" id="ARBA00022729"/>
    </source>
</evidence>
<sequence>MAKWAQPQGGSKERKCPIRCESLNPLKLLKAEKGKYISAYELASPEIAWDAGYLTHLGFCRYPIKLTKAEKAFQVSGEVVLDKVIFWFKHIQQREKARWTPLSLWDLAGKALFNPIREEAEWQFKCFIEWKYQKYLGYQKLRQQEKGHSRKGWPIASQKMKVLWVALVVALLAGCQADMEGELGSEEPLPPEQPRGQDSQPWEQVLGRLWDYLRWVQTLSDQVQEELLNTQVIQELTVLMEETMKEVKAYREELEGQLAPMAQETQARVSKELQAAQARLGSDMEDLRNRLAQYRSEVQAMLGQSTEELRARMASHLRKLRKRLLRDADDLKKRLAVYQAGASEGAERSVSAIRERLRPLVEQSQSRAATLSTQVGQPLLDRAEAWRQKLHGRLEEVGVRAQDRLDKMRQQLEEVRAKVEEQGSQIRLQAEAFQARLRSWFEPLVEDMQRQWAGLVEKVQLALHLSPTSPPSENH</sequence>
<keyword evidence="13" id="KW-0446">Lipid-binding</keyword>
<evidence type="ECO:0000256" key="12">
    <source>
        <dbReference type="ARBA" id="ARBA00022850"/>
    </source>
</evidence>
<reference evidence="18 19" key="1">
    <citation type="submission" date="2020-12" db="EMBL/GenBank/DDBJ databases">
        <title>De novo assembly of Tibetan sheep genome.</title>
        <authorList>
            <person name="Li X."/>
        </authorList>
    </citation>
    <scope>NUCLEOTIDE SEQUENCE [LARGE SCALE GENOMIC DNA]</scope>
    <source>
        <tissue evidence="18">Heart</tissue>
    </source>
</reference>
<feature type="coiled-coil region" evidence="17">
    <location>
        <begin position="398"/>
        <end position="425"/>
    </location>
</feature>
<evidence type="ECO:0000256" key="7">
    <source>
        <dbReference type="ARBA" id="ARBA00022530"/>
    </source>
</evidence>
<dbReference type="EMBL" id="JAEMGP010000014">
    <property type="protein sequence ID" value="KAG5200877.1"/>
    <property type="molecule type" value="Genomic_DNA"/>
</dbReference>
<dbReference type="GO" id="GO:0042627">
    <property type="term" value="C:chylomicron"/>
    <property type="evidence" value="ECO:0007669"/>
    <property type="project" value="UniProtKB-KW"/>
</dbReference>
<evidence type="ECO:0000256" key="1">
    <source>
        <dbReference type="ARBA" id="ARBA00004498"/>
    </source>
</evidence>
<dbReference type="GO" id="GO:0008201">
    <property type="term" value="F:heparin binding"/>
    <property type="evidence" value="ECO:0007669"/>
    <property type="project" value="UniProtKB-KW"/>
</dbReference>
<evidence type="ECO:0000313" key="19">
    <source>
        <dbReference type="Proteomes" id="UP000664991"/>
    </source>
</evidence>
<dbReference type="FunFam" id="1.20.120.20:FF:000002">
    <property type="entry name" value="Apolipoprotein E"/>
    <property type="match status" value="1"/>
</dbReference>
<dbReference type="GO" id="GO:0033344">
    <property type="term" value="P:cholesterol efflux"/>
    <property type="evidence" value="ECO:0007669"/>
    <property type="project" value="TreeGrafter"/>
</dbReference>
<protein>
    <recommendedName>
        <fullName evidence="4">Apolipoprotein E</fullName>
    </recommendedName>
</protein>
<keyword evidence="10" id="KW-0677">Repeat</keyword>
<dbReference type="Pfam" id="PF01442">
    <property type="entry name" value="Apolipoprotein"/>
    <property type="match status" value="1"/>
</dbReference>
<dbReference type="GO" id="GO:0008203">
    <property type="term" value="P:cholesterol metabolic process"/>
    <property type="evidence" value="ECO:0007669"/>
    <property type="project" value="TreeGrafter"/>
</dbReference>
<dbReference type="GO" id="GO:0034361">
    <property type="term" value="C:very-low-density lipoprotein particle"/>
    <property type="evidence" value="ECO:0007669"/>
    <property type="project" value="UniProtKB-KW"/>
</dbReference>
<comment type="subcellular location">
    <subcellularLocation>
        <location evidence="2">Endosome</location>
        <location evidence="2">Multivesicular body</location>
    </subcellularLocation>
    <subcellularLocation>
        <location evidence="15">Extracellular vesicle</location>
    </subcellularLocation>
    <subcellularLocation>
        <location evidence="1">Secreted</location>
        <location evidence="1">Extracellular space</location>
        <location evidence="1">Extracellular matrix</location>
    </subcellularLocation>
</comment>
<keyword evidence="11" id="KW-0967">Endosome</keyword>
<evidence type="ECO:0000313" key="18">
    <source>
        <dbReference type="EMBL" id="KAG5200877.1"/>
    </source>
</evidence>
<keyword evidence="17" id="KW-0175">Coiled coil</keyword>
<accession>A0A836CVX0</accession>
<feature type="coiled-coil region" evidence="17">
    <location>
        <begin position="233"/>
        <end position="334"/>
    </location>
</feature>
<evidence type="ECO:0000256" key="3">
    <source>
        <dbReference type="ARBA" id="ARBA00008788"/>
    </source>
</evidence>
<comment type="caution">
    <text evidence="18">The sequence shown here is derived from an EMBL/GenBank/DDBJ whole genome shotgun (WGS) entry which is preliminary data.</text>
</comment>
<dbReference type="AlphaFoldDB" id="A0A836CVX0"/>
<evidence type="ECO:0000256" key="10">
    <source>
        <dbReference type="ARBA" id="ARBA00022737"/>
    </source>
</evidence>
<gene>
    <name evidence="18" type="ORF">JEQ12_005411</name>
</gene>
<dbReference type="FunFam" id="1.20.120.20:FF:000003">
    <property type="entry name" value="Apolipoprotein E"/>
    <property type="match status" value="1"/>
</dbReference>
<keyword evidence="9" id="KW-0732">Signal</keyword>
<evidence type="ECO:0000256" key="6">
    <source>
        <dbReference type="ARBA" id="ARBA00022525"/>
    </source>
</evidence>
<dbReference type="Gene3D" id="1.20.120.20">
    <property type="entry name" value="Apolipoprotein"/>
    <property type="match status" value="2"/>
</dbReference>
<dbReference type="GO" id="GO:0055090">
    <property type="term" value="P:acylglycerol homeostasis"/>
    <property type="evidence" value="ECO:0007669"/>
    <property type="project" value="TreeGrafter"/>
</dbReference>
<dbReference type="InterPro" id="IPR050163">
    <property type="entry name" value="Apolipoprotein_A1/A4/E"/>
</dbReference>
<dbReference type="Proteomes" id="UP000664991">
    <property type="component" value="Chromosome 14"/>
</dbReference>
<organism evidence="18 19">
    <name type="scientific">Ovis aries</name>
    <name type="common">Sheep</name>
    <dbReference type="NCBI Taxonomy" id="9940"/>
    <lineage>
        <taxon>Eukaryota</taxon>
        <taxon>Metazoa</taxon>
        <taxon>Chordata</taxon>
        <taxon>Craniata</taxon>
        <taxon>Vertebrata</taxon>
        <taxon>Euteleostomi</taxon>
        <taxon>Mammalia</taxon>
        <taxon>Eutheria</taxon>
        <taxon>Laurasiatheria</taxon>
        <taxon>Artiodactyla</taxon>
        <taxon>Ruminantia</taxon>
        <taxon>Pecora</taxon>
        <taxon>Bovidae</taxon>
        <taxon>Caprinae</taxon>
        <taxon>Ovis</taxon>
    </lineage>
</organism>
<evidence type="ECO:0000256" key="2">
    <source>
        <dbReference type="ARBA" id="ARBA00004559"/>
    </source>
</evidence>
<keyword evidence="14" id="KW-0850">VLDL</keyword>
<evidence type="ECO:0000256" key="13">
    <source>
        <dbReference type="ARBA" id="ARBA00023121"/>
    </source>
</evidence>
<dbReference type="GO" id="GO:0033700">
    <property type="term" value="P:phospholipid efflux"/>
    <property type="evidence" value="ECO:0007669"/>
    <property type="project" value="TreeGrafter"/>
</dbReference>
<dbReference type="InterPro" id="IPR000074">
    <property type="entry name" value="ApoA_E"/>
</dbReference>
<dbReference type="PANTHER" id="PTHR18976:SF2">
    <property type="entry name" value="APOLIPOPROTEIN E"/>
    <property type="match status" value="1"/>
</dbReference>
<keyword evidence="5" id="KW-0162">Chylomicron</keyword>
<dbReference type="GO" id="GO:0120020">
    <property type="term" value="F:cholesterol transfer activity"/>
    <property type="evidence" value="ECO:0007669"/>
    <property type="project" value="TreeGrafter"/>
</dbReference>
<name>A0A836CVX0_SHEEP</name>
<evidence type="ECO:0000256" key="8">
    <source>
        <dbReference type="ARBA" id="ARBA00022674"/>
    </source>
</evidence>
<dbReference type="GO" id="GO:1903561">
    <property type="term" value="C:extracellular vesicle"/>
    <property type="evidence" value="ECO:0007669"/>
    <property type="project" value="UniProtKB-SubCell"/>
</dbReference>
<keyword evidence="8" id="KW-0358">Heparin-binding</keyword>
<comment type="subunit">
    <text evidence="16">Homotetramer. May interact with ABCA1; functionally associated with ABCA1 in the biogenesis of HDLs. May interact with APP/A4 amyloid-beta peptide; the interaction is extremely stable in vitro but its physiological significance is unclear. May interact with MAPT. May interact with MAP2. In the cerebrospinal fluid, interacts with secreted SORL1. Interacts with PMEL; this allows the loading of PMEL luminal fragment on ILVs to induce fibril nucleation.</text>
</comment>
<dbReference type="SUPFAM" id="SSF58113">
    <property type="entry name" value="Apolipoprotein A-I"/>
    <property type="match status" value="1"/>
</dbReference>
<dbReference type="GO" id="GO:0060228">
    <property type="term" value="F:phosphatidylcholine-sterol O-acyltransferase activator activity"/>
    <property type="evidence" value="ECO:0007669"/>
    <property type="project" value="TreeGrafter"/>
</dbReference>
<proteinExistence type="inferred from homology"/>
<comment type="similarity">
    <text evidence="3">Belongs to the apolipoprotein A1/A4/E family.</text>
</comment>
<dbReference type="GO" id="GO:0034364">
    <property type="term" value="C:high-density lipoprotein particle"/>
    <property type="evidence" value="ECO:0007669"/>
    <property type="project" value="UniProtKB-KW"/>
</dbReference>
<dbReference type="GO" id="GO:0005771">
    <property type="term" value="C:multivesicular body"/>
    <property type="evidence" value="ECO:0007669"/>
    <property type="project" value="UniProtKB-SubCell"/>
</dbReference>
<dbReference type="GO" id="GO:0042157">
    <property type="term" value="P:lipoprotein metabolic process"/>
    <property type="evidence" value="ECO:0007669"/>
    <property type="project" value="InterPro"/>
</dbReference>
<dbReference type="GO" id="GO:0034362">
    <property type="term" value="C:low-density lipoprotein particle"/>
    <property type="evidence" value="ECO:0007669"/>
    <property type="project" value="TreeGrafter"/>
</dbReference>
<evidence type="ECO:0000256" key="15">
    <source>
        <dbReference type="ARBA" id="ARBA00034305"/>
    </source>
</evidence>
<evidence type="ECO:0000256" key="11">
    <source>
        <dbReference type="ARBA" id="ARBA00022753"/>
    </source>
</evidence>
<evidence type="ECO:0000256" key="16">
    <source>
        <dbReference type="ARBA" id="ARBA00034326"/>
    </source>
</evidence>
<evidence type="ECO:0000256" key="4">
    <source>
        <dbReference type="ARBA" id="ARBA00019891"/>
    </source>
</evidence>
<keyword evidence="12" id="KW-0345">HDL</keyword>
<evidence type="ECO:0000256" key="5">
    <source>
        <dbReference type="ARBA" id="ARBA00022513"/>
    </source>
</evidence>
<dbReference type="PANTHER" id="PTHR18976">
    <property type="entry name" value="APOLIPOPROTEIN"/>
    <property type="match status" value="1"/>
</dbReference>
<evidence type="ECO:0000256" key="14">
    <source>
        <dbReference type="ARBA" id="ARBA00023313"/>
    </source>
</evidence>
<evidence type="ECO:0000256" key="17">
    <source>
        <dbReference type="SAM" id="Coils"/>
    </source>
</evidence>